<dbReference type="GO" id="GO:0006302">
    <property type="term" value="P:double-strand break repair"/>
    <property type="evidence" value="ECO:0007669"/>
    <property type="project" value="TreeGrafter"/>
</dbReference>
<dbReference type="InterPro" id="IPR006166">
    <property type="entry name" value="ERCC4_domain"/>
</dbReference>
<dbReference type="SMART" id="SM00891">
    <property type="entry name" value="ERCC4"/>
    <property type="match status" value="1"/>
</dbReference>
<feature type="region of interest" description="Disordered" evidence="7">
    <location>
        <begin position="190"/>
        <end position="224"/>
    </location>
</feature>
<dbReference type="GO" id="GO:0003677">
    <property type="term" value="F:DNA binding"/>
    <property type="evidence" value="ECO:0007669"/>
    <property type="project" value="InterPro"/>
</dbReference>
<evidence type="ECO:0000313" key="9">
    <source>
        <dbReference type="EMBL" id="KAG8433183.1"/>
    </source>
</evidence>
<evidence type="ECO:0000256" key="2">
    <source>
        <dbReference type="ARBA" id="ARBA00005313"/>
    </source>
</evidence>
<feature type="region of interest" description="Disordered" evidence="7">
    <location>
        <begin position="134"/>
        <end position="158"/>
    </location>
</feature>
<evidence type="ECO:0000259" key="8">
    <source>
        <dbReference type="SMART" id="SM00891"/>
    </source>
</evidence>
<dbReference type="GO" id="GO:0000712">
    <property type="term" value="P:resolution of meiotic recombination intermediates"/>
    <property type="evidence" value="ECO:0007669"/>
    <property type="project" value="TreeGrafter"/>
</dbReference>
<keyword evidence="3" id="KW-0227">DNA damage</keyword>
<evidence type="ECO:0000256" key="3">
    <source>
        <dbReference type="ARBA" id="ARBA00022763"/>
    </source>
</evidence>
<dbReference type="Gene3D" id="1.10.150.670">
    <property type="entry name" value="Crossover junction endonuclease EME1, DNA-binding domain"/>
    <property type="match status" value="1"/>
</dbReference>
<accession>A0A8T2IN17</accession>
<keyword evidence="6" id="KW-0539">Nucleus</keyword>
<dbReference type="EMBL" id="JAACNH010000009">
    <property type="protein sequence ID" value="KAG8433183.1"/>
    <property type="molecule type" value="Genomic_DNA"/>
</dbReference>
<feature type="domain" description="ERCC4" evidence="8">
    <location>
        <begin position="569"/>
        <end position="833"/>
    </location>
</feature>
<dbReference type="OrthoDB" id="343092at2759"/>
<keyword evidence="5" id="KW-0234">DNA repair</keyword>
<dbReference type="Proteomes" id="UP000812440">
    <property type="component" value="Chromosome 9"/>
</dbReference>
<dbReference type="PANTHER" id="PTHR21077">
    <property type="entry name" value="EME1 PROTEIN"/>
    <property type="match status" value="1"/>
</dbReference>
<dbReference type="GO" id="GO:0031573">
    <property type="term" value="P:mitotic intra-S DNA damage checkpoint signaling"/>
    <property type="evidence" value="ECO:0007669"/>
    <property type="project" value="TreeGrafter"/>
</dbReference>
<comment type="similarity">
    <text evidence="2">Belongs to the EME1/MMS4 family.</text>
</comment>
<comment type="caution">
    <text evidence="9">The sequence shown here is derived from an EMBL/GenBank/DDBJ whole genome shotgun (WGS) entry which is preliminary data.</text>
</comment>
<reference evidence="9" key="1">
    <citation type="thesis" date="2020" institute="ProQuest LLC" country="789 East Eisenhower Parkway, Ann Arbor, MI, USA">
        <title>Comparative Genomics and Chromosome Evolution.</title>
        <authorList>
            <person name="Mudd A.B."/>
        </authorList>
    </citation>
    <scope>NUCLEOTIDE SEQUENCE</scope>
    <source>
        <strain evidence="9">Female2</strain>
        <tissue evidence="9">Blood</tissue>
    </source>
</reference>
<dbReference type="Pfam" id="PF02732">
    <property type="entry name" value="ERCC4"/>
    <property type="match status" value="1"/>
</dbReference>
<organism evidence="9 10">
    <name type="scientific">Hymenochirus boettgeri</name>
    <name type="common">Congo dwarf clawed frog</name>
    <dbReference type="NCBI Taxonomy" id="247094"/>
    <lineage>
        <taxon>Eukaryota</taxon>
        <taxon>Metazoa</taxon>
        <taxon>Chordata</taxon>
        <taxon>Craniata</taxon>
        <taxon>Vertebrata</taxon>
        <taxon>Euteleostomi</taxon>
        <taxon>Amphibia</taxon>
        <taxon>Batrachia</taxon>
        <taxon>Anura</taxon>
        <taxon>Pipoidea</taxon>
        <taxon>Pipidae</taxon>
        <taxon>Pipinae</taxon>
        <taxon>Hymenochirus</taxon>
    </lineage>
</organism>
<protein>
    <recommendedName>
        <fullName evidence="8">ERCC4 domain-containing protein</fullName>
    </recommendedName>
</protein>
<dbReference type="AlphaFoldDB" id="A0A8T2IN17"/>
<dbReference type="GO" id="GO:0048476">
    <property type="term" value="C:Holliday junction resolvase complex"/>
    <property type="evidence" value="ECO:0007669"/>
    <property type="project" value="InterPro"/>
</dbReference>
<dbReference type="PANTHER" id="PTHR21077:SF6">
    <property type="entry name" value="CROSSOVER JUNCTION ENDONUCLEASE EME2-RELATED"/>
    <property type="match status" value="1"/>
</dbReference>
<dbReference type="GO" id="GO:0005634">
    <property type="term" value="C:nucleus"/>
    <property type="evidence" value="ECO:0007669"/>
    <property type="project" value="UniProtKB-SubCell"/>
</dbReference>
<dbReference type="InterPro" id="IPR043086">
    <property type="entry name" value="EME1_nucdom_sub1"/>
</dbReference>
<evidence type="ECO:0000256" key="1">
    <source>
        <dbReference type="ARBA" id="ARBA00004123"/>
    </source>
</evidence>
<proteinExistence type="inferred from homology"/>
<keyword evidence="10" id="KW-1185">Reference proteome</keyword>
<feature type="compositionally biased region" description="Basic and acidic residues" evidence="7">
    <location>
        <begin position="409"/>
        <end position="421"/>
    </location>
</feature>
<evidence type="ECO:0000256" key="7">
    <source>
        <dbReference type="SAM" id="MobiDB-lite"/>
    </source>
</evidence>
<dbReference type="GO" id="GO:0031297">
    <property type="term" value="P:replication fork processing"/>
    <property type="evidence" value="ECO:0007669"/>
    <property type="project" value="TreeGrafter"/>
</dbReference>
<dbReference type="Gene3D" id="4.10.800.30">
    <property type="entry name" value="ERCC4, Mus81-Eme1 complex, nuclease domain, subdomain 2"/>
    <property type="match status" value="1"/>
</dbReference>
<name>A0A8T2IN17_9PIPI</name>
<gene>
    <name evidence="9" type="ORF">GDO86_017462</name>
</gene>
<dbReference type="InterPro" id="IPR043087">
    <property type="entry name" value="Eme1_nucdom_sub2"/>
</dbReference>
<comment type="subcellular location">
    <subcellularLocation>
        <location evidence="1">Nucleus</location>
    </subcellularLocation>
</comment>
<evidence type="ECO:0000256" key="6">
    <source>
        <dbReference type="ARBA" id="ARBA00023242"/>
    </source>
</evidence>
<feature type="region of interest" description="Disordered" evidence="7">
    <location>
        <begin position="502"/>
        <end position="546"/>
    </location>
</feature>
<dbReference type="InterPro" id="IPR033310">
    <property type="entry name" value="Mms4/EME1/EME2"/>
</dbReference>
<evidence type="ECO:0000313" key="10">
    <source>
        <dbReference type="Proteomes" id="UP000812440"/>
    </source>
</evidence>
<dbReference type="GO" id="GO:0008821">
    <property type="term" value="F:crossover junction DNA endonuclease activity"/>
    <property type="evidence" value="ECO:0007669"/>
    <property type="project" value="TreeGrafter"/>
</dbReference>
<feature type="region of interest" description="Disordered" evidence="7">
    <location>
        <begin position="29"/>
        <end position="67"/>
    </location>
</feature>
<feature type="region of interest" description="Disordered" evidence="7">
    <location>
        <begin position="80"/>
        <end position="105"/>
    </location>
</feature>
<feature type="region of interest" description="Disordered" evidence="7">
    <location>
        <begin position="442"/>
        <end position="467"/>
    </location>
</feature>
<keyword evidence="4" id="KW-0233">DNA recombination</keyword>
<evidence type="ECO:0000256" key="4">
    <source>
        <dbReference type="ARBA" id="ARBA00023172"/>
    </source>
</evidence>
<feature type="region of interest" description="Disordered" evidence="7">
    <location>
        <begin position="283"/>
        <end position="302"/>
    </location>
</feature>
<feature type="compositionally biased region" description="Basic and acidic residues" evidence="7">
    <location>
        <begin position="522"/>
        <end position="546"/>
    </location>
</feature>
<sequence>MERTQENETERYSLVLSPRKLVQRAATWEISDSENEDESNYSQKNQKGPKLDKPAREITGSDQNVQSNSYIVSNFAFPVPTVISPSPNKKTRKKKSHEQVETEQSLATEIPVIVHKVQSETHFEEKCITLELPVPNAISPSPTRRSRKKKGTEQVETEQAQATEIPVIARKVQSKPYFKEKMINLELPVPNAISPSSTRKTRKKKGTEQVETEQTKKTKMPASVDKVQVEPHVEEKVNNLKCPVSTVPSPSPTRRMKKKKSLEQMETEQLQATEIPVIAHKGQSKPHFEENSENEDESNNSQKVYQKGLKLDKPATEMTGSVQKVQSNSYIVNNLPFPVPTVISPSPNKKTRKKKSHKLVETEQSLAIEIPVIVNKVQSETHFEEKIMTFELPVPNAISPSPTRRSQKKKDTEQVETEQTKKTKMPVSAFYKEKMNITCPVSTVISPSPTRRTRKKKQVETEQTQATEMPVSVQEVQSAVCVEEKVNNLELPVPTVIIPSPAKRTKKKKSPEQLEAEQIQAEAKKRERELKRQEKSQQKELENMERQKRKEASLALKLLRPDQCVKYLIVQVDAGLLENAGSEDLFEALTSSGYNYSIEPHAVRQSFTWRREMPLDWTCIEGMDLKLGEQNDMLVLVKLKDFVSSVLAYVQAADYSRVEYELKEIPPGSVFSISAQHPDKKVTLVVMGLQEYQWCRSISRKLQRQTPGPKEQSHNQLGPFASWEQIQEALVFLQIHLNTEVLCLDTWKELGQHLCAVTKSVAQRPFRKHWEAESYSFCTSTGSWRGWGPKGALTGLPLTWKRQIQQLNRVSPAMAAAVTQAYPSPQLLMQAYASCGSDREKLSLLSDLRLSQERRSGFTRMAEDVTKDNIVPHDDDQASGKERRIGPDLSRRIWLLMTSTNPELVLDLNS</sequence>
<evidence type="ECO:0000256" key="5">
    <source>
        <dbReference type="ARBA" id="ARBA00023204"/>
    </source>
</evidence>
<feature type="region of interest" description="Disordered" evidence="7">
    <location>
        <begin position="394"/>
        <end position="422"/>
    </location>
</feature>
<dbReference type="InterPro" id="IPR042530">
    <property type="entry name" value="EME1/EME2_C"/>
</dbReference>
<dbReference type="Pfam" id="PF21292">
    <property type="entry name" value="EME1-MUS81_C"/>
    <property type="match status" value="1"/>
</dbReference>
<dbReference type="Gene3D" id="3.40.1620.30">
    <property type="entry name" value="ERCC4, Mus81-Eme1 complex, nuclease domain, subdomain 1"/>
    <property type="match status" value="1"/>
</dbReference>